<sequence>MEWRRAGAEHVARGSGPRGCGVMERRAPSSRQWGSRWGGRHSSGLSSIARHTGVWAAGPSGVLVSSAFVNISASSAERGWWCRRAGVLRGEVLESPASGVSRSTFPLGCGSGVRAPRSIAGAHRRNGGVRPPQRVRCTGESPPWPVQPRFCLGYGEGGWGAPDGRRGRVPPHFSGSRDQKLVEPCRGEVASLRGRSGDTGLSRAIRPGEGARDRSRSRHRARAPSRRASPAVPAGLLVQAATSTRSGRGVGRSDGPQRVSTARWAASEGQTHDA</sequence>
<evidence type="ECO:0000313" key="3">
    <source>
        <dbReference type="Proteomes" id="UP001519295"/>
    </source>
</evidence>
<feature type="region of interest" description="Disordered" evidence="1">
    <location>
        <begin position="1"/>
        <end position="40"/>
    </location>
</feature>
<feature type="region of interest" description="Disordered" evidence="1">
    <location>
        <begin position="161"/>
        <end position="180"/>
    </location>
</feature>
<name>A0ABS4W590_9PSEU</name>
<keyword evidence="3" id="KW-1185">Reference proteome</keyword>
<accession>A0ABS4W590</accession>
<reference evidence="2 3" key="1">
    <citation type="submission" date="2021-03" db="EMBL/GenBank/DDBJ databases">
        <title>Sequencing the genomes of 1000 actinobacteria strains.</title>
        <authorList>
            <person name="Klenk H.-P."/>
        </authorList>
    </citation>
    <scope>NUCLEOTIDE SEQUENCE [LARGE SCALE GENOMIC DNA]</scope>
    <source>
        <strain evidence="2 3">DSM 45256</strain>
    </source>
</reference>
<feature type="region of interest" description="Disordered" evidence="1">
    <location>
        <begin position="190"/>
        <end position="274"/>
    </location>
</feature>
<evidence type="ECO:0000313" key="2">
    <source>
        <dbReference type="EMBL" id="MBP2371346.1"/>
    </source>
</evidence>
<gene>
    <name evidence="2" type="ORF">JOF36_007119</name>
</gene>
<feature type="region of interest" description="Disordered" evidence="1">
    <location>
        <begin position="122"/>
        <end position="141"/>
    </location>
</feature>
<feature type="compositionally biased region" description="Basic and acidic residues" evidence="1">
    <location>
        <begin position="1"/>
        <end position="12"/>
    </location>
</feature>
<organism evidence="2 3">
    <name type="scientific">Pseudonocardia parietis</name>
    <dbReference type="NCBI Taxonomy" id="570936"/>
    <lineage>
        <taxon>Bacteria</taxon>
        <taxon>Bacillati</taxon>
        <taxon>Actinomycetota</taxon>
        <taxon>Actinomycetes</taxon>
        <taxon>Pseudonocardiales</taxon>
        <taxon>Pseudonocardiaceae</taxon>
        <taxon>Pseudonocardia</taxon>
    </lineage>
</organism>
<evidence type="ECO:0000256" key="1">
    <source>
        <dbReference type="SAM" id="MobiDB-lite"/>
    </source>
</evidence>
<dbReference type="Proteomes" id="UP001519295">
    <property type="component" value="Unassembled WGS sequence"/>
</dbReference>
<protein>
    <submittedName>
        <fullName evidence="2">Uncharacterized protein</fullName>
    </submittedName>
</protein>
<feature type="compositionally biased region" description="Low complexity" evidence="1">
    <location>
        <begin position="29"/>
        <end position="40"/>
    </location>
</feature>
<dbReference type="EMBL" id="JAGINU010000002">
    <property type="protein sequence ID" value="MBP2371346.1"/>
    <property type="molecule type" value="Genomic_DNA"/>
</dbReference>
<feature type="compositionally biased region" description="Basic residues" evidence="1">
    <location>
        <begin position="215"/>
        <end position="225"/>
    </location>
</feature>
<comment type="caution">
    <text evidence="2">The sequence shown here is derived from an EMBL/GenBank/DDBJ whole genome shotgun (WGS) entry which is preliminary data.</text>
</comment>
<proteinExistence type="predicted"/>